<evidence type="ECO:0000313" key="2">
    <source>
        <dbReference type="Proteomes" id="UP001387215"/>
    </source>
</evidence>
<dbReference type="Proteomes" id="UP001387215">
    <property type="component" value="Unassembled WGS sequence"/>
</dbReference>
<keyword evidence="2" id="KW-1185">Reference proteome</keyword>
<dbReference type="EMBL" id="JBANDL010000002">
    <property type="protein sequence ID" value="MEI2455972.1"/>
    <property type="molecule type" value="Genomic_DNA"/>
</dbReference>
<evidence type="ECO:0000313" key="1">
    <source>
        <dbReference type="EMBL" id="MEI2455972.1"/>
    </source>
</evidence>
<name>A0ABU8D4U5_9GAMM</name>
<organism evidence="1 2">
    <name type="scientific">Lysobacter firmicutimachus</name>
    <dbReference type="NCBI Taxonomy" id="1792846"/>
    <lineage>
        <taxon>Bacteria</taxon>
        <taxon>Pseudomonadati</taxon>
        <taxon>Pseudomonadota</taxon>
        <taxon>Gammaproteobacteria</taxon>
        <taxon>Lysobacterales</taxon>
        <taxon>Lysobacteraceae</taxon>
        <taxon>Lysobacter</taxon>
    </lineage>
</organism>
<accession>A0ABU8D4U5</accession>
<sequence length="267" mass="28993">MLQFDAKPKYPPVGRCIYCDAVDEDLTDEHIVPFGLAGNSLILQKASCRQCAKITSQFELDCLRTTWGLFRNQFGMPTGKPKNRRGEAALEIGARGAGGTFEPTGRKLTAPVRSLPFVYTTPLLDPPGILLGRPPCEEWSGQFWIYRDGIEALSQVRDLHEGLRVASINPLSFGRMLAKIAHSYAVAELGPAAFSPLVRELILGSTSTMTHWVGAGTTDLVPSSATSLHEIRSGWGSIGDQSFAIVEIRLFAPLGTPTYMVVAGSRT</sequence>
<dbReference type="RefSeq" id="WP_336132151.1">
    <property type="nucleotide sequence ID" value="NZ_JBANDL010000002.1"/>
</dbReference>
<comment type="caution">
    <text evidence="1">The sequence shown here is derived from an EMBL/GenBank/DDBJ whole genome shotgun (WGS) entry which is preliminary data.</text>
</comment>
<reference evidence="1 2" key="1">
    <citation type="submission" date="2024-02" db="EMBL/GenBank/DDBJ databases">
        <title>Lysobacter Genome Sequencing and Mining.</title>
        <authorList>
            <person name="Bierman J."/>
            <person name="Walker M.C."/>
        </authorList>
    </citation>
    <scope>NUCLEOTIDE SEQUENCE [LARGE SCALE GENOMIC DNA]</scope>
    <source>
        <strain evidence="1 2">PB6250</strain>
    </source>
</reference>
<protein>
    <recommendedName>
        <fullName evidence="3">HNH endonuclease 5 domain-containing protein</fullName>
    </recommendedName>
</protein>
<gene>
    <name evidence="1" type="ORF">V2J18_14975</name>
</gene>
<proteinExistence type="predicted"/>
<evidence type="ECO:0008006" key="3">
    <source>
        <dbReference type="Google" id="ProtNLM"/>
    </source>
</evidence>